<proteinExistence type="predicted"/>
<accession>A0A9W7DG19</accession>
<dbReference type="EMBL" id="BSXT01019644">
    <property type="protein sequence ID" value="GMG18607.1"/>
    <property type="molecule type" value="Genomic_DNA"/>
</dbReference>
<protein>
    <submittedName>
        <fullName evidence="1">Unnamed protein product</fullName>
    </submittedName>
</protein>
<reference evidence="1" key="1">
    <citation type="submission" date="2023-04" db="EMBL/GenBank/DDBJ databases">
        <title>Phytophthora fragariaefolia NBRC 109709.</title>
        <authorList>
            <person name="Ichikawa N."/>
            <person name="Sato H."/>
            <person name="Tonouchi N."/>
        </authorList>
    </citation>
    <scope>NUCLEOTIDE SEQUENCE</scope>
    <source>
        <strain evidence="1">NBRC 109709</strain>
    </source>
</reference>
<name>A0A9W7DG19_9STRA</name>
<evidence type="ECO:0000313" key="2">
    <source>
        <dbReference type="Proteomes" id="UP001165121"/>
    </source>
</evidence>
<dbReference type="AlphaFoldDB" id="A0A9W7DG19"/>
<evidence type="ECO:0000313" key="1">
    <source>
        <dbReference type="EMBL" id="GMG18607.1"/>
    </source>
</evidence>
<organism evidence="1 2">
    <name type="scientific">Phytophthora fragariaefolia</name>
    <dbReference type="NCBI Taxonomy" id="1490495"/>
    <lineage>
        <taxon>Eukaryota</taxon>
        <taxon>Sar</taxon>
        <taxon>Stramenopiles</taxon>
        <taxon>Oomycota</taxon>
        <taxon>Peronosporomycetes</taxon>
        <taxon>Peronosporales</taxon>
        <taxon>Peronosporaceae</taxon>
        <taxon>Phytophthora</taxon>
    </lineage>
</organism>
<comment type="caution">
    <text evidence="1">The sequence shown here is derived from an EMBL/GenBank/DDBJ whole genome shotgun (WGS) entry which is preliminary data.</text>
</comment>
<keyword evidence="2" id="KW-1185">Reference proteome</keyword>
<gene>
    <name evidence="1" type="ORF">Pfra01_003072200</name>
</gene>
<sequence>MPHSCNPVTTSVNEVPGVADCVTGTLKIENISLNVLSENPLDYKSRPLFSVAGESSVGNKCCTTRSMLLDSRATTIYVSKRWVEEHRLQLTTPQRNVGGRDTP</sequence>
<dbReference type="OrthoDB" id="10474206at2759"/>
<dbReference type="Proteomes" id="UP001165121">
    <property type="component" value="Unassembled WGS sequence"/>
</dbReference>